<dbReference type="NCBIfam" id="TIGR02937">
    <property type="entry name" value="sigma70-ECF"/>
    <property type="match status" value="1"/>
</dbReference>
<dbReference type="Proteomes" id="UP000000851">
    <property type="component" value="Chromosome"/>
</dbReference>
<feature type="domain" description="RNA polymerase sigma-70 region 2" evidence="6">
    <location>
        <begin position="22"/>
        <end position="80"/>
    </location>
</feature>
<evidence type="ECO:0000259" key="7">
    <source>
        <dbReference type="Pfam" id="PF08281"/>
    </source>
</evidence>
<keyword evidence="2" id="KW-0805">Transcription regulation</keyword>
<dbReference type="STRING" id="479433.Caci_0562"/>
<evidence type="ECO:0000259" key="8">
    <source>
        <dbReference type="Pfam" id="PF20239"/>
    </source>
</evidence>
<dbReference type="RefSeq" id="WP_012784794.1">
    <property type="nucleotide sequence ID" value="NC_013131.1"/>
</dbReference>
<dbReference type="Pfam" id="PF20239">
    <property type="entry name" value="DUF6596"/>
    <property type="match status" value="1"/>
</dbReference>
<feature type="domain" description="RNA polymerase sigma factor 70 region 4 type 2" evidence="7">
    <location>
        <begin position="128"/>
        <end position="179"/>
    </location>
</feature>
<feature type="compositionally biased region" description="Basic and acidic residues" evidence="5">
    <location>
        <begin position="96"/>
        <end position="113"/>
    </location>
</feature>
<dbReference type="SUPFAM" id="SSF88946">
    <property type="entry name" value="Sigma2 domain of RNA polymerase sigma factors"/>
    <property type="match status" value="1"/>
</dbReference>
<keyword evidence="10" id="KW-1185">Reference proteome</keyword>
<dbReference type="InterPro" id="IPR046531">
    <property type="entry name" value="DUF6596"/>
</dbReference>
<dbReference type="InterPro" id="IPR014284">
    <property type="entry name" value="RNA_pol_sigma-70_dom"/>
</dbReference>
<dbReference type="Gene3D" id="1.10.10.10">
    <property type="entry name" value="Winged helix-like DNA-binding domain superfamily/Winged helix DNA-binding domain"/>
    <property type="match status" value="1"/>
</dbReference>
<dbReference type="EMBL" id="CP001700">
    <property type="protein sequence ID" value="ACU69499.1"/>
    <property type="molecule type" value="Genomic_DNA"/>
</dbReference>
<dbReference type="Pfam" id="PF04542">
    <property type="entry name" value="Sigma70_r2"/>
    <property type="match status" value="1"/>
</dbReference>
<keyword evidence="4" id="KW-0804">Transcription</keyword>
<evidence type="ECO:0000256" key="3">
    <source>
        <dbReference type="ARBA" id="ARBA00023082"/>
    </source>
</evidence>
<evidence type="ECO:0000256" key="1">
    <source>
        <dbReference type="ARBA" id="ARBA00010641"/>
    </source>
</evidence>
<dbReference type="Gene3D" id="1.10.1740.10">
    <property type="match status" value="1"/>
</dbReference>
<dbReference type="GO" id="GO:0016987">
    <property type="term" value="F:sigma factor activity"/>
    <property type="evidence" value="ECO:0007669"/>
    <property type="project" value="UniProtKB-KW"/>
</dbReference>
<dbReference type="eggNOG" id="COG4941">
    <property type="taxonomic scope" value="Bacteria"/>
</dbReference>
<evidence type="ECO:0000259" key="6">
    <source>
        <dbReference type="Pfam" id="PF04542"/>
    </source>
</evidence>
<name>C7PXE8_CATAD</name>
<evidence type="ECO:0000313" key="9">
    <source>
        <dbReference type="EMBL" id="ACU69499.1"/>
    </source>
</evidence>
<dbReference type="PANTHER" id="PTHR47756">
    <property type="entry name" value="BLL6612 PROTEIN-RELATED"/>
    <property type="match status" value="1"/>
</dbReference>
<evidence type="ECO:0000256" key="4">
    <source>
        <dbReference type="ARBA" id="ARBA00023163"/>
    </source>
</evidence>
<dbReference type="GO" id="GO:0006352">
    <property type="term" value="P:DNA-templated transcription initiation"/>
    <property type="evidence" value="ECO:0007669"/>
    <property type="project" value="InterPro"/>
</dbReference>
<dbReference type="InterPro" id="IPR013325">
    <property type="entry name" value="RNA_pol_sigma_r2"/>
</dbReference>
<reference evidence="9 10" key="1">
    <citation type="journal article" date="2009" name="Stand. Genomic Sci.">
        <title>Complete genome sequence of Catenulispora acidiphila type strain (ID 139908).</title>
        <authorList>
            <person name="Copeland A."/>
            <person name="Lapidus A."/>
            <person name="Glavina Del Rio T."/>
            <person name="Nolan M."/>
            <person name="Lucas S."/>
            <person name="Chen F."/>
            <person name="Tice H."/>
            <person name="Cheng J.F."/>
            <person name="Bruce D."/>
            <person name="Goodwin L."/>
            <person name="Pitluck S."/>
            <person name="Mikhailova N."/>
            <person name="Pati A."/>
            <person name="Ivanova N."/>
            <person name="Mavromatis K."/>
            <person name="Chen A."/>
            <person name="Palaniappan K."/>
            <person name="Chain P."/>
            <person name="Land M."/>
            <person name="Hauser L."/>
            <person name="Chang Y.J."/>
            <person name="Jeffries C.D."/>
            <person name="Chertkov O."/>
            <person name="Brettin T."/>
            <person name="Detter J.C."/>
            <person name="Han C."/>
            <person name="Ali Z."/>
            <person name="Tindall B.J."/>
            <person name="Goker M."/>
            <person name="Bristow J."/>
            <person name="Eisen J.A."/>
            <person name="Markowitz V."/>
            <person name="Hugenholtz P."/>
            <person name="Kyrpides N.C."/>
            <person name="Klenk H.P."/>
        </authorList>
    </citation>
    <scope>NUCLEOTIDE SEQUENCE [LARGE SCALE GENOMIC DNA]</scope>
    <source>
        <strain evidence="10">DSM 44928 / JCM 14897 / NBRC 102108 / NRRL B-24433 / ID139908</strain>
    </source>
</reference>
<dbReference type="InterPro" id="IPR013249">
    <property type="entry name" value="RNA_pol_sigma70_r4_t2"/>
</dbReference>
<evidence type="ECO:0000256" key="2">
    <source>
        <dbReference type="ARBA" id="ARBA00023015"/>
    </source>
</evidence>
<dbReference type="InParanoid" id="C7PXE8"/>
<protein>
    <submittedName>
        <fullName evidence="9">Putative RNA polymerase, sigma-24 subunit, ECF subfamily</fullName>
    </submittedName>
</protein>
<gene>
    <name evidence="9" type="ordered locus">Caci_0562</name>
</gene>
<dbReference type="PANTHER" id="PTHR47756:SF2">
    <property type="entry name" value="BLL6612 PROTEIN"/>
    <property type="match status" value="1"/>
</dbReference>
<comment type="similarity">
    <text evidence="1">Belongs to the sigma-70 factor family. ECF subfamily.</text>
</comment>
<dbReference type="OrthoDB" id="9780299at2"/>
<feature type="domain" description="DUF6596" evidence="8">
    <location>
        <begin position="197"/>
        <end position="294"/>
    </location>
</feature>
<dbReference type="SUPFAM" id="SSF88659">
    <property type="entry name" value="Sigma3 and sigma4 domains of RNA polymerase sigma factors"/>
    <property type="match status" value="1"/>
</dbReference>
<sequence>MTDADDVARAVADAHRREWAFVLAATVRVAQDFDLAEECVQEAYAAALSAWRRDGVPAKPAAWLTTTAKRRAMDAIRRERTLRSKLPLLIELEGREGQEDQEAREGQQHHQDQADPEATVPDERLRLIFTCCHPALAQEAQLALTLRLVCGLSTPDTARMLLVSESTMAARITRAKKKISAARIPFRVPRAAELPDRLGAVLGVVHLLFTAGHTAPSGPDLLRTELTDRALFLARTLRDLMPDEPEVRGLLALFLVTDTRRATRTDADGRLLRLEEQDRSQWDGEALAEAHELIVAGLRGGRAGRYLLQAAIASLYAQAPTYEETDWSQLVVLYDRLLAVWPSPTVALNRTVPLSMAQGPEKAFDAVAELEKDDRLARYPYLPAIKADLWRRLGRDAEATKAYRQALELTDNEAERAFLAGRAGETGPPVR</sequence>
<evidence type="ECO:0000313" key="10">
    <source>
        <dbReference type="Proteomes" id="UP000000851"/>
    </source>
</evidence>
<dbReference type="HOGENOM" id="CLU_035311_1_0_11"/>
<dbReference type="InterPro" id="IPR036388">
    <property type="entry name" value="WH-like_DNA-bd_sf"/>
</dbReference>
<evidence type="ECO:0000256" key="5">
    <source>
        <dbReference type="SAM" id="MobiDB-lite"/>
    </source>
</evidence>
<dbReference type="GO" id="GO:0003677">
    <property type="term" value="F:DNA binding"/>
    <property type="evidence" value="ECO:0007669"/>
    <property type="project" value="InterPro"/>
</dbReference>
<accession>C7PXE8</accession>
<dbReference type="InterPro" id="IPR013324">
    <property type="entry name" value="RNA_pol_sigma_r3/r4-like"/>
</dbReference>
<keyword evidence="3" id="KW-0731">Sigma factor</keyword>
<dbReference type="Pfam" id="PF08281">
    <property type="entry name" value="Sigma70_r4_2"/>
    <property type="match status" value="1"/>
</dbReference>
<feature type="region of interest" description="Disordered" evidence="5">
    <location>
        <begin position="96"/>
        <end position="118"/>
    </location>
</feature>
<dbReference type="InterPro" id="IPR007627">
    <property type="entry name" value="RNA_pol_sigma70_r2"/>
</dbReference>
<dbReference type="AlphaFoldDB" id="C7PXE8"/>
<dbReference type="KEGG" id="cai:Caci_0562"/>
<proteinExistence type="inferred from homology"/>
<organism evidence="9 10">
    <name type="scientific">Catenulispora acidiphila (strain DSM 44928 / JCM 14897 / NBRC 102108 / NRRL B-24433 / ID139908)</name>
    <dbReference type="NCBI Taxonomy" id="479433"/>
    <lineage>
        <taxon>Bacteria</taxon>
        <taxon>Bacillati</taxon>
        <taxon>Actinomycetota</taxon>
        <taxon>Actinomycetes</taxon>
        <taxon>Catenulisporales</taxon>
        <taxon>Catenulisporaceae</taxon>
        <taxon>Catenulispora</taxon>
    </lineage>
</organism>